<dbReference type="AlphaFoldDB" id="A0A5B7JFF6"/>
<sequence length="91" mass="9959">MKTCHGPEGVNEMLSDGPQLRRRYLLCAAIPVSYDTPSYHPLCPHLAKTRLLVSLGASKGLVSPQNLPFKTSVQFMCSPEHTWAGISTCDT</sequence>
<proteinExistence type="predicted"/>
<protein>
    <submittedName>
        <fullName evidence="1">Uncharacterized protein</fullName>
    </submittedName>
</protein>
<name>A0A5B7JFF6_PORTR</name>
<dbReference type="Proteomes" id="UP000324222">
    <property type="component" value="Unassembled WGS sequence"/>
</dbReference>
<reference evidence="1 2" key="1">
    <citation type="submission" date="2019-05" db="EMBL/GenBank/DDBJ databases">
        <title>Another draft genome of Portunus trituberculatus and its Hox gene families provides insights of decapod evolution.</title>
        <authorList>
            <person name="Jeong J.-H."/>
            <person name="Song I."/>
            <person name="Kim S."/>
            <person name="Choi T."/>
            <person name="Kim D."/>
            <person name="Ryu S."/>
            <person name="Kim W."/>
        </authorList>
    </citation>
    <scope>NUCLEOTIDE SEQUENCE [LARGE SCALE GENOMIC DNA]</scope>
    <source>
        <tissue evidence="1">Muscle</tissue>
    </source>
</reference>
<gene>
    <name evidence="1" type="ORF">E2C01_088245</name>
</gene>
<evidence type="ECO:0000313" key="2">
    <source>
        <dbReference type="Proteomes" id="UP000324222"/>
    </source>
</evidence>
<organism evidence="1 2">
    <name type="scientific">Portunus trituberculatus</name>
    <name type="common">Swimming crab</name>
    <name type="synonym">Neptunus trituberculatus</name>
    <dbReference type="NCBI Taxonomy" id="210409"/>
    <lineage>
        <taxon>Eukaryota</taxon>
        <taxon>Metazoa</taxon>
        <taxon>Ecdysozoa</taxon>
        <taxon>Arthropoda</taxon>
        <taxon>Crustacea</taxon>
        <taxon>Multicrustacea</taxon>
        <taxon>Malacostraca</taxon>
        <taxon>Eumalacostraca</taxon>
        <taxon>Eucarida</taxon>
        <taxon>Decapoda</taxon>
        <taxon>Pleocyemata</taxon>
        <taxon>Brachyura</taxon>
        <taxon>Eubrachyura</taxon>
        <taxon>Portunoidea</taxon>
        <taxon>Portunidae</taxon>
        <taxon>Portuninae</taxon>
        <taxon>Portunus</taxon>
    </lineage>
</organism>
<comment type="caution">
    <text evidence="1">The sequence shown here is derived from an EMBL/GenBank/DDBJ whole genome shotgun (WGS) entry which is preliminary data.</text>
</comment>
<keyword evidence="2" id="KW-1185">Reference proteome</keyword>
<accession>A0A5B7JFF6</accession>
<dbReference type="EMBL" id="VSRR010093682">
    <property type="protein sequence ID" value="MPC93123.1"/>
    <property type="molecule type" value="Genomic_DNA"/>
</dbReference>
<evidence type="ECO:0000313" key="1">
    <source>
        <dbReference type="EMBL" id="MPC93123.1"/>
    </source>
</evidence>